<evidence type="ECO:0000313" key="6">
    <source>
        <dbReference type="Proteomes" id="UP000654720"/>
    </source>
</evidence>
<keyword evidence="6" id="KW-1185">Reference proteome</keyword>
<feature type="domain" description="Tyr recombinase" evidence="4">
    <location>
        <begin position="221"/>
        <end position="397"/>
    </location>
</feature>
<dbReference type="EMBL" id="CP069450">
    <property type="protein sequence ID" value="QRO50609.1"/>
    <property type="molecule type" value="Genomic_DNA"/>
</dbReference>
<evidence type="ECO:0000256" key="1">
    <source>
        <dbReference type="ARBA" id="ARBA00008857"/>
    </source>
</evidence>
<evidence type="ECO:0000313" key="5">
    <source>
        <dbReference type="EMBL" id="QRO50609.1"/>
    </source>
</evidence>
<proteinExistence type="inferred from homology"/>
<organism evidence="5 6">
    <name type="scientific">Butyricimonas virosa</name>
    <dbReference type="NCBI Taxonomy" id="544645"/>
    <lineage>
        <taxon>Bacteria</taxon>
        <taxon>Pseudomonadati</taxon>
        <taxon>Bacteroidota</taxon>
        <taxon>Bacteroidia</taxon>
        <taxon>Bacteroidales</taxon>
        <taxon>Odoribacteraceae</taxon>
        <taxon>Butyricimonas</taxon>
    </lineage>
</organism>
<dbReference type="InterPro" id="IPR010998">
    <property type="entry name" value="Integrase_recombinase_N"/>
</dbReference>
<keyword evidence="3" id="KW-0233">DNA recombination</keyword>
<dbReference type="Pfam" id="PF13102">
    <property type="entry name" value="Phage_int_SAM_5"/>
    <property type="match status" value="1"/>
</dbReference>
<evidence type="ECO:0000256" key="2">
    <source>
        <dbReference type="ARBA" id="ARBA00023125"/>
    </source>
</evidence>
<dbReference type="InterPro" id="IPR050090">
    <property type="entry name" value="Tyrosine_recombinase_XerCD"/>
</dbReference>
<evidence type="ECO:0000259" key="4">
    <source>
        <dbReference type="PROSITE" id="PS51898"/>
    </source>
</evidence>
<dbReference type="Gene3D" id="1.10.150.130">
    <property type="match status" value="1"/>
</dbReference>
<dbReference type="InterPro" id="IPR035386">
    <property type="entry name" value="Arm-DNA-bind_5"/>
</dbReference>
<dbReference type="InterPro" id="IPR002104">
    <property type="entry name" value="Integrase_catalytic"/>
</dbReference>
<reference evidence="5 6" key="1">
    <citation type="submission" date="2021-02" db="EMBL/GenBank/DDBJ databases">
        <title>FDA dAtabase for Regulatory Grade micrObial Sequences (FDA-ARGOS): Supporting development and validation of Infectious Disease Dx tests.</title>
        <authorList>
            <person name="Carlson P."/>
            <person name="Fischbach M."/>
            <person name="Hastie J."/>
            <person name="Bilen M."/>
            <person name="Cheng A."/>
            <person name="Tallon L."/>
            <person name="Sadzewicz L."/>
            <person name="Zhao X."/>
            <person name="Boylan J."/>
            <person name="Ott S."/>
            <person name="Bowen H."/>
            <person name="Vavikolanu K."/>
            <person name="Mehta A."/>
            <person name="Aluvathingal J."/>
            <person name="Nadendla S."/>
            <person name="Yan Y."/>
            <person name="Sichtig H."/>
        </authorList>
    </citation>
    <scope>NUCLEOTIDE SEQUENCE [LARGE SCALE GENOMIC DNA]</scope>
    <source>
        <strain evidence="5 6">FDAARGOS_1229</strain>
    </source>
</reference>
<protein>
    <submittedName>
        <fullName evidence="5">Site-specific integrase</fullName>
    </submittedName>
</protein>
<dbReference type="GeneID" id="93096573"/>
<dbReference type="CDD" id="cd01185">
    <property type="entry name" value="INTN1_C_like"/>
    <property type="match status" value="1"/>
</dbReference>
<accession>A0ABX7HAH9</accession>
<dbReference type="SUPFAM" id="SSF56349">
    <property type="entry name" value="DNA breaking-rejoining enzymes"/>
    <property type="match status" value="1"/>
</dbReference>
<dbReference type="Pfam" id="PF00589">
    <property type="entry name" value="Phage_integrase"/>
    <property type="match status" value="1"/>
</dbReference>
<dbReference type="InterPro" id="IPR011010">
    <property type="entry name" value="DNA_brk_join_enz"/>
</dbReference>
<dbReference type="Pfam" id="PF17293">
    <property type="entry name" value="Arm-DNA-bind_5"/>
    <property type="match status" value="1"/>
</dbReference>
<dbReference type="Proteomes" id="UP000654720">
    <property type="component" value="Chromosome"/>
</dbReference>
<name>A0ABX7HAH9_9BACT</name>
<dbReference type="PROSITE" id="PS51898">
    <property type="entry name" value="TYR_RECOMBINASE"/>
    <property type="match status" value="1"/>
</dbReference>
<evidence type="ECO:0000256" key="3">
    <source>
        <dbReference type="ARBA" id="ARBA00023172"/>
    </source>
</evidence>
<dbReference type="InterPro" id="IPR025269">
    <property type="entry name" value="SAM-like_dom"/>
</dbReference>
<comment type="similarity">
    <text evidence="1">Belongs to the 'phage' integrase family.</text>
</comment>
<sequence>MIRRICISFFRWKSRSNPKGEAPIYCRLTQDKIRRQFSTGHYVLAKEWDSEKQRVRSKFRQRRIDLINEDLDMIYNKLYNLESKLIVEGADNIVEAVYNIYMDKDTSVNFFIQLFQKRYEVASKMEGIKFAKYTLWKFRHIMEQTQEYIKWRYGQEDIPLLKIDTSFVLGFEEYLLLEKKLAPITVNKVLQRVKQIIQYGIKCNYIKVDPFVEYKPLKTEKELVFLTEEELNMLENYQFAQEKLGKVRDLYLFSVYTGLAYHEAFTLQRKHIIKGFDKELWINMKRGKTGKAFEVPLLPKAIEIIKKYGELGNDDSYILPRMSNQKMNSYLKEIADIIGIKKRLTHHTARKTFATTILLYNDIPIEIVSSLLGHSSIAITQKHYAKVVNKKVSMCMEELKNKLMQKGS</sequence>
<dbReference type="PANTHER" id="PTHR30349">
    <property type="entry name" value="PHAGE INTEGRASE-RELATED"/>
    <property type="match status" value="1"/>
</dbReference>
<dbReference type="RefSeq" id="WP_051465964.1">
    <property type="nucleotide sequence ID" value="NZ_CP069450.1"/>
</dbReference>
<dbReference type="Gene3D" id="1.10.443.10">
    <property type="entry name" value="Intergrase catalytic core"/>
    <property type="match status" value="1"/>
</dbReference>
<dbReference type="PANTHER" id="PTHR30349:SF64">
    <property type="entry name" value="PROPHAGE INTEGRASE INTD-RELATED"/>
    <property type="match status" value="1"/>
</dbReference>
<dbReference type="InterPro" id="IPR013762">
    <property type="entry name" value="Integrase-like_cat_sf"/>
</dbReference>
<gene>
    <name evidence="5" type="ORF">I6J59_02955</name>
</gene>
<keyword evidence="2" id="KW-0238">DNA-binding</keyword>